<reference evidence="2 3" key="1">
    <citation type="submission" date="2023-05" db="EMBL/GenBank/DDBJ databases">
        <title>Streptomyces fuscus sp. nov., a brown-black pigment producing actinomyces isolated from dry sand of Sea duck farm.</title>
        <authorList>
            <person name="Xie J."/>
            <person name="Shen N."/>
        </authorList>
    </citation>
    <scope>NUCLEOTIDE SEQUENCE [LARGE SCALE GENOMIC DNA]</scope>
    <source>
        <strain evidence="2 3">GXMU-J15</strain>
    </source>
</reference>
<gene>
    <name evidence="2" type="ORF">QNN03_23105</name>
</gene>
<evidence type="ECO:0000256" key="1">
    <source>
        <dbReference type="SAM" id="MobiDB-lite"/>
    </source>
</evidence>
<name>A0ABT7J717_9ACTN</name>
<accession>A0ABT7J717</accession>
<protein>
    <submittedName>
        <fullName evidence="2">Uncharacterized protein</fullName>
    </submittedName>
</protein>
<evidence type="ECO:0000313" key="2">
    <source>
        <dbReference type="EMBL" id="MDL2079333.1"/>
    </source>
</evidence>
<dbReference type="RefSeq" id="WP_176711742.1">
    <property type="nucleotide sequence ID" value="NZ_JASJUS010000023.1"/>
</dbReference>
<keyword evidence="3" id="KW-1185">Reference proteome</keyword>
<dbReference type="EMBL" id="JASJUS010000023">
    <property type="protein sequence ID" value="MDL2079333.1"/>
    <property type="molecule type" value="Genomic_DNA"/>
</dbReference>
<comment type="caution">
    <text evidence="2">The sequence shown here is derived from an EMBL/GenBank/DDBJ whole genome shotgun (WGS) entry which is preliminary data.</text>
</comment>
<sequence>MDHDQLAEFIETVAGRLEELRAVRPGSPQRAPNGPHDPTRTTNAEAT</sequence>
<evidence type="ECO:0000313" key="3">
    <source>
        <dbReference type="Proteomes" id="UP001241926"/>
    </source>
</evidence>
<dbReference type="Proteomes" id="UP001241926">
    <property type="component" value="Unassembled WGS sequence"/>
</dbReference>
<organism evidence="2 3">
    <name type="scientific">Streptomyces fuscus</name>
    <dbReference type="NCBI Taxonomy" id="3048495"/>
    <lineage>
        <taxon>Bacteria</taxon>
        <taxon>Bacillati</taxon>
        <taxon>Actinomycetota</taxon>
        <taxon>Actinomycetes</taxon>
        <taxon>Kitasatosporales</taxon>
        <taxon>Streptomycetaceae</taxon>
        <taxon>Streptomyces</taxon>
    </lineage>
</organism>
<feature type="region of interest" description="Disordered" evidence="1">
    <location>
        <begin position="22"/>
        <end position="47"/>
    </location>
</feature>
<proteinExistence type="predicted"/>